<reference evidence="2" key="2">
    <citation type="journal article" date="2007" name="Science">
        <title>Draft genome sequence of the sexually transmitted pathogen Trichomonas vaginalis.</title>
        <authorList>
            <person name="Carlton J.M."/>
            <person name="Hirt R.P."/>
            <person name="Silva J.C."/>
            <person name="Delcher A.L."/>
            <person name="Schatz M."/>
            <person name="Zhao Q."/>
            <person name="Wortman J.R."/>
            <person name="Bidwell S.L."/>
            <person name="Alsmark U.C.M."/>
            <person name="Besteiro S."/>
            <person name="Sicheritz-Ponten T."/>
            <person name="Noel C.J."/>
            <person name="Dacks J.B."/>
            <person name="Foster P.G."/>
            <person name="Simillion C."/>
            <person name="Van de Peer Y."/>
            <person name="Miranda-Saavedra D."/>
            <person name="Barton G.J."/>
            <person name="Westrop G.D."/>
            <person name="Mueller S."/>
            <person name="Dessi D."/>
            <person name="Fiori P.L."/>
            <person name="Ren Q."/>
            <person name="Paulsen I."/>
            <person name="Zhang H."/>
            <person name="Bastida-Corcuera F.D."/>
            <person name="Simoes-Barbosa A."/>
            <person name="Brown M.T."/>
            <person name="Hayes R.D."/>
            <person name="Mukherjee M."/>
            <person name="Okumura C.Y."/>
            <person name="Schneider R."/>
            <person name="Smith A.J."/>
            <person name="Vanacova S."/>
            <person name="Villalvazo M."/>
            <person name="Haas B.J."/>
            <person name="Pertea M."/>
            <person name="Feldblyum T.V."/>
            <person name="Utterback T.R."/>
            <person name="Shu C.L."/>
            <person name="Osoegawa K."/>
            <person name="de Jong P.J."/>
            <person name="Hrdy I."/>
            <person name="Horvathova L."/>
            <person name="Zubacova Z."/>
            <person name="Dolezal P."/>
            <person name="Malik S.B."/>
            <person name="Logsdon J.M. Jr."/>
            <person name="Henze K."/>
            <person name="Gupta A."/>
            <person name="Wang C.C."/>
            <person name="Dunne R.L."/>
            <person name="Upcroft J.A."/>
            <person name="Upcroft P."/>
            <person name="White O."/>
            <person name="Salzberg S.L."/>
            <person name="Tang P."/>
            <person name="Chiu C.-H."/>
            <person name="Lee Y.-S."/>
            <person name="Embley T.M."/>
            <person name="Coombs G.H."/>
            <person name="Mottram J.C."/>
            <person name="Tachezy J."/>
            <person name="Fraser-Liggett C.M."/>
            <person name="Johnson P.J."/>
        </authorList>
    </citation>
    <scope>NUCLEOTIDE SEQUENCE [LARGE SCALE GENOMIC DNA]</scope>
    <source>
        <strain evidence="2">G3</strain>
    </source>
</reference>
<dbReference type="AlphaFoldDB" id="A2GDY9"/>
<keyword evidence="1" id="KW-0175">Coiled coil</keyword>
<accession>A2GDY9</accession>
<dbReference type="InterPro" id="IPR007145">
    <property type="entry name" value="MAP65_Ase1_PRC1"/>
</dbReference>
<evidence type="ECO:0000313" key="2">
    <source>
        <dbReference type="EMBL" id="EAX84630.1"/>
    </source>
</evidence>
<dbReference type="Proteomes" id="UP000001542">
    <property type="component" value="Unassembled WGS sequence"/>
</dbReference>
<dbReference type="OrthoDB" id="642895at2759"/>
<feature type="non-terminal residue" evidence="2">
    <location>
        <position position="355"/>
    </location>
</feature>
<proteinExistence type="predicted"/>
<dbReference type="EMBL" id="DS115273">
    <property type="protein sequence ID" value="EAX84630.1"/>
    <property type="molecule type" value="Genomic_DNA"/>
</dbReference>
<dbReference type="SMR" id="A2GDY9"/>
<protein>
    <submittedName>
        <fullName evidence="2">Uncharacterized protein</fullName>
    </submittedName>
</protein>
<dbReference type="STRING" id="5722.A2GDY9"/>
<dbReference type="GO" id="GO:0000226">
    <property type="term" value="P:microtubule cytoskeleton organization"/>
    <property type="evidence" value="ECO:0000318"/>
    <property type="project" value="GO_Central"/>
</dbReference>
<dbReference type="PANTHER" id="PTHR19321">
    <property type="entry name" value="PROTEIN REGULATOR OF CYTOKINESIS 1 PRC1-RELATED"/>
    <property type="match status" value="1"/>
</dbReference>
<organism evidence="2 3">
    <name type="scientific">Trichomonas vaginalis (strain ATCC PRA-98 / G3)</name>
    <dbReference type="NCBI Taxonomy" id="412133"/>
    <lineage>
        <taxon>Eukaryota</taxon>
        <taxon>Metamonada</taxon>
        <taxon>Parabasalia</taxon>
        <taxon>Trichomonadida</taxon>
        <taxon>Trichomonadidae</taxon>
        <taxon>Trichomonas</taxon>
    </lineage>
</organism>
<reference evidence="2" key="1">
    <citation type="submission" date="2006-10" db="EMBL/GenBank/DDBJ databases">
        <authorList>
            <person name="Amadeo P."/>
            <person name="Zhao Q."/>
            <person name="Wortman J."/>
            <person name="Fraser-Liggett C."/>
            <person name="Carlton J."/>
        </authorList>
    </citation>
    <scope>NUCLEOTIDE SEQUENCE</scope>
    <source>
        <strain evidence="2">G3</strain>
    </source>
</reference>
<name>A2GDY9_TRIV3</name>
<dbReference type="GO" id="GO:0008017">
    <property type="term" value="F:microtubule binding"/>
    <property type="evidence" value="ECO:0000318"/>
    <property type="project" value="GO_Central"/>
</dbReference>
<dbReference type="VEuPathDB" id="TrichDB:TVAG_570540"/>
<evidence type="ECO:0000313" key="3">
    <source>
        <dbReference type="Proteomes" id="UP000001542"/>
    </source>
</evidence>
<dbReference type="InParanoid" id="A2GDY9"/>
<evidence type="ECO:0000256" key="1">
    <source>
        <dbReference type="SAM" id="Coils"/>
    </source>
</evidence>
<dbReference type="PANTHER" id="PTHR19321:SF41">
    <property type="entry name" value="FASCETTO-RELATED"/>
    <property type="match status" value="1"/>
</dbReference>
<gene>
    <name evidence="2" type="ORF">TVAG_570540</name>
</gene>
<sequence>MGEDAFMLSVQFPSKTLELWEELGLDNDMRKEDTISVQNAMIKLTQDYTNQLKIRRDKTRKEIEDVQKAHKKVMLAYGITQDEINKTNFDIQPINLLQQLAQAKDAYENFRNACAERLKKFENLIHMAVDHFNMLGIPEAERGDYAVLGDDDYSRERLERLKLKVEDLQHEIEEKRLVADDIKNEIYSIQKELSSKLSDQEEAVLNSPLLTPGVIDGIRNLLERLQQVKAHRVKEFEEIALNITHLWDTLNISDSYRKAFLEKYATISDEVYEGCMKELAKLQKQMDEKLPTLIKAHREQLAELYDFFHIPPEGRLMVDENCETGQEAVKIFQQMNDEIVRLKKLKVKLNDLVKL</sequence>
<dbReference type="GO" id="GO:0005819">
    <property type="term" value="C:spindle"/>
    <property type="evidence" value="ECO:0000318"/>
    <property type="project" value="GO_Central"/>
</dbReference>
<dbReference type="Pfam" id="PF03999">
    <property type="entry name" value="MAP65_ASE1"/>
    <property type="match status" value="1"/>
</dbReference>
<feature type="coiled-coil region" evidence="1">
    <location>
        <begin position="155"/>
        <end position="185"/>
    </location>
</feature>
<keyword evidence="3" id="KW-1185">Reference proteome</keyword>
<dbReference type="VEuPathDB" id="TrichDB:TVAGG3_0419140"/>
<dbReference type="GO" id="GO:0005737">
    <property type="term" value="C:cytoplasm"/>
    <property type="evidence" value="ECO:0000318"/>
    <property type="project" value="GO_Central"/>
</dbReference>